<dbReference type="RefSeq" id="WP_184279888.1">
    <property type="nucleotide sequence ID" value="NZ_JACHLJ010000003.1"/>
</dbReference>
<dbReference type="EMBL" id="JACHLJ010000003">
    <property type="protein sequence ID" value="MBB5772659.1"/>
    <property type="molecule type" value="Genomic_DNA"/>
</dbReference>
<sequence>MNIFIVSSGLTDSWVDEFISKANGAGCNVLDTRLNTSLNKSDFEDERPDFLICNLLNAADAFAPAPWMVVSDDPGNGVGFFERNGLSLKEAIQRTASEHAASSLLSSLGAPCFDVRKDIIYLDGFESFTFEPKRNDEPNQSCDVLSMYVPGFAGETMWPVSLFETDSSAQRLDNSVAFDLTGRSRWLIHGPHIDLPPGYWEVHAKIFVDPFNSQANLIVDWGVGGVDIVSWSGVIKKRGWYDVKLRKEWSNIGAAQFRILTHPAFEGKVVFAGCYIRSPPNSK</sequence>
<reference evidence="1 2" key="1">
    <citation type="submission" date="2020-08" db="EMBL/GenBank/DDBJ databases">
        <title>Functional genomics of gut bacteria from endangered species of beetles.</title>
        <authorList>
            <person name="Carlos-Shanley C."/>
        </authorList>
    </citation>
    <scope>NUCLEOTIDE SEQUENCE [LARGE SCALE GENOMIC DNA]</scope>
    <source>
        <strain evidence="1 2">S00192</strain>
    </source>
</reference>
<evidence type="ECO:0000313" key="1">
    <source>
        <dbReference type="EMBL" id="MBB5772659.1"/>
    </source>
</evidence>
<organism evidence="1 2">
    <name type="scientific">Brevundimonas vesicularis</name>
    <name type="common">Pseudomonas vesicularis</name>
    <dbReference type="NCBI Taxonomy" id="41276"/>
    <lineage>
        <taxon>Bacteria</taxon>
        <taxon>Pseudomonadati</taxon>
        <taxon>Pseudomonadota</taxon>
        <taxon>Alphaproteobacteria</taxon>
        <taxon>Caulobacterales</taxon>
        <taxon>Caulobacteraceae</taxon>
        <taxon>Brevundimonas</taxon>
    </lineage>
</organism>
<comment type="caution">
    <text evidence="1">The sequence shown here is derived from an EMBL/GenBank/DDBJ whole genome shotgun (WGS) entry which is preliminary data.</text>
</comment>
<protein>
    <submittedName>
        <fullName evidence="1">Uncharacterized protein</fullName>
    </submittedName>
</protein>
<evidence type="ECO:0000313" key="2">
    <source>
        <dbReference type="Proteomes" id="UP000556201"/>
    </source>
</evidence>
<dbReference type="Proteomes" id="UP000556201">
    <property type="component" value="Unassembled WGS sequence"/>
</dbReference>
<dbReference type="AlphaFoldDB" id="A0A7W9FW80"/>
<gene>
    <name evidence="1" type="ORF">HNP47_002675</name>
</gene>
<name>A0A7W9FW80_BREVE</name>
<proteinExistence type="predicted"/>
<accession>A0A7W9FW80</accession>